<dbReference type="InterPro" id="IPR021836">
    <property type="entry name" value="DUF3429"/>
</dbReference>
<reference evidence="3" key="1">
    <citation type="submission" date="2015-08" db="EMBL/GenBank/DDBJ databases">
        <authorList>
            <person name="Varghese N."/>
        </authorList>
    </citation>
    <scope>NUCLEOTIDE SEQUENCE [LARGE SCALE GENOMIC DNA]</scope>
    <source>
        <strain evidence="3">JCM 18476</strain>
    </source>
</reference>
<feature type="transmembrane region" description="Helical" evidence="1">
    <location>
        <begin position="70"/>
        <end position="90"/>
    </location>
</feature>
<dbReference type="STRING" id="1137284.GCA_001418205_02911"/>
<name>A0A0K6IQI6_9GAMM</name>
<keyword evidence="3" id="KW-1185">Reference proteome</keyword>
<accession>A0A0K6IQI6</accession>
<dbReference type="Proteomes" id="UP000182769">
    <property type="component" value="Unassembled WGS sequence"/>
</dbReference>
<evidence type="ECO:0000313" key="2">
    <source>
        <dbReference type="EMBL" id="CUB05358.1"/>
    </source>
</evidence>
<keyword evidence="1" id="KW-0812">Transmembrane</keyword>
<dbReference type="EMBL" id="CYHG01000010">
    <property type="protein sequence ID" value="CUB05358.1"/>
    <property type="molecule type" value="Genomic_DNA"/>
</dbReference>
<dbReference type="Pfam" id="PF11911">
    <property type="entry name" value="DUF3429"/>
    <property type="match status" value="1"/>
</dbReference>
<evidence type="ECO:0000256" key="1">
    <source>
        <dbReference type="SAM" id="Phobius"/>
    </source>
</evidence>
<dbReference type="AlphaFoldDB" id="A0A0K6IQI6"/>
<dbReference type="RefSeq" id="WP_055463955.1">
    <property type="nucleotide sequence ID" value="NZ_CYHG01000010.1"/>
</dbReference>
<evidence type="ECO:0008006" key="4">
    <source>
        <dbReference type="Google" id="ProtNLM"/>
    </source>
</evidence>
<proteinExistence type="predicted"/>
<protein>
    <recommendedName>
        <fullName evidence="4">DUF3429 domain-containing protein</fullName>
    </recommendedName>
</protein>
<feature type="transmembrane region" description="Helical" evidence="1">
    <location>
        <begin position="127"/>
        <end position="145"/>
    </location>
</feature>
<sequence>MRNSSRSLIKVLGALGLLPFLASTLTFHFDFYGHGFLAQSVFVAYSAIILSFLSGAIWGQVLEQPFQAKGKALLIGSNLVAISAWCGLLIQQPHMSLLLLLCGYISIFWLEVRWLKQIRPDQSFYPNLRFILTTLVCALHLLMLYPRF</sequence>
<feature type="transmembrane region" description="Helical" evidence="1">
    <location>
        <begin position="36"/>
        <end position="58"/>
    </location>
</feature>
<feature type="transmembrane region" description="Helical" evidence="1">
    <location>
        <begin position="96"/>
        <end position="115"/>
    </location>
</feature>
<dbReference type="OrthoDB" id="8591832at2"/>
<organism evidence="2 3">
    <name type="scientific">Marinomonas fungiae</name>
    <dbReference type="NCBI Taxonomy" id="1137284"/>
    <lineage>
        <taxon>Bacteria</taxon>
        <taxon>Pseudomonadati</taxon>
        <taxon>Pseudomonadota</taxon>
        <taxon>Gammaproteobacteria</taxon>
        <taxon>Oceanospirillales</taxon>
        <taxon>Oceanospirillaceae</taxon>
        <taxon>Marinomonas</taxon>
    </lineage>
</organism>
<gene>
    <name evidence="2" type="ORF">Ga0061065_11070</name>
</gene>
<keyword evidence="1" id="KW-0472">Membrane</keyword>
<keyword evidence="1" id="KW-1133">Transmembrane helix</keyword>
<evidence type="ECO:0000313" key="3">
    <source>
        <dbReference type="Proteomes" id="UP000182769"/>
    </source>
</evidence>